<dbReference type="OrthoDB" id="5511344at2"/>
<keyword evidence="1" id="KW-0808">Transferase</keyword>
<dbReference type="GO" id="GO:0003951">
    <property type="term" value="F:NAD+ kinase activity"/>
    <property type="evidence" value="ECO:0007669"/>
    <property type="project" value="InterPro"/>
</dbReference>
<dbReference type="AlphaFoldDB" id="A0A7K0G6L4"/>
<dbReference type="Proteomes" id="UP000487757">
    <property type="component" value="Unassembled WGS sequence"/>
</dbReference>
<gene>
    <name evidence="1" type="ORF">GJU39_22445</name>
</gene>
<dbReference type="Gene3D" id="3.40.50.10330">
    <property type="entry name" value="Probable inorganic polyphosphate/atp-NAD kinase, domain 1"/>
    <property type="match status" value="1"/>
</dbReference>
<accession>A0A7K0G6L4</accession>
<dbReference type="GO" id="GO:0005524">
    <property type="term" value="F:ATP binding"/>
    <property type="evidence" value="ECO:0007669"/>
    <property type="project" value="UniProtKB-ARBA"/>
</dbReference>
<dbReference type="GO" id="GO:0006741">
    <property type="term" value="P:NADP+ biosynthetic process"/>
    <property type="evidence" value="ECO:0007669"/>
    <property type="project" value="InterPro"/>
</dbReference>
<dbReference type="InterPro" id="IPR016064">
    <property type="entry name" value="NAD/diacylglycerol_kinase_sf"/>
</dbReference>
<reference evidence="1 2" key="1">
    <citation type="submission" date="2019-11" db="EMBL/GenBank/DDBJ databases">
        <title>Pedobacter petrophilus genome.</title>
        <authorList>
            <person name="Feldbauer M.J."/>
            <person name="Newman J.D."/>
        </authorList>
    </citation>
    <scope>NUCLEOTIDE SEQUENCE [LARGE SCALE GENOMIC DNA]</scope>
    <source>
        <strain evidence="1 2">LMG 29686</strain>
    </source>
</reference>
<keyword evidence="2" id="KW-1185">Reference proteome</keyword>
<dbReference type="Pfam" id="PF01513">
    <property type="entry name" value="NAD_kinase"/>
    <property type="match status" value="1"/>
</dbReference>
<proteinExistence type="predicted"/>
<keyword evidence="1" id="KW-0418">Kinase</keyword>
<dbReference type="InterPro" id="IPR011386">
    <property type="entry name" value="Put_ATP-NAD_kin"/>
</dbReference>
<dbReference type="GO" id="GO:0051287">
    <property type="term" value="F:NAD binding"/>
    <property type="evidence" value="ECO:0007669"/>
    <property type="project" value="UniProtKB-ARBA"/>
</dbReference>
<dbReference type="PANTHER" id="PTHR40697">
    <property type="entry name" value="ACETOIN CATABOLISM PROTEIN X"/>
    <property type="match status" value="1"/>
</dbReference>
<dbReference type="PIRSF" id="PIRSF016907">
    <property type="entry name" value="Kin_ATP-NAD"/>
    <property type="match status" value="1"/>
</dbReference>
<evidence type="ECO:0000313" key="2">
    <source>
        <dbReference type="Proteomes" id="UP000487757"/>
    </source>
</evidence>
<comment type="caution">
    <text evidence="1">The sequence shown here is derived from an EMBL/GenBank/DDBJ whole genome shotgun (WGS) entry which is preliminary data.</text>
</comment>
<organism evidence="1 2">
    <name type="scientific">Pedobacter petrophilus</name>
    <dbReference type="NCBI Taxonomy" id="1908241"/>
    <lineage>
        <taxon>Bacteria</taxon>
        <taxon>Pseudomonadati</taxon>
        <taxon>Bacteroidota</taxon>
        <taxon>Sphingobacteriia</taxon>
        <taxon>Sphingobacteriales</taxon>
        <taxon>Sphingobacteriaceae</taxon>
        <taxon>Pedobacter</taxon>
    </lineage>
</organism>
<dbReference type="SUPFAM" id="SSF111331">
    <property type="entry name" value="NAD kinase/diacylglycerol kinase-like"/>
    <property type="match status" value="1"/>
</dbReference>
<dbReference type="InterPro" id="IPR002504">
    <property type="entry name" value="NADK"/>
</dbReference>
<dbReference type="EMBL" id="WKKH01000080">
    <property type="protein sequence ID" value="MRX78839.1"/>
    <property type="molecule type" value="Genomic_DNA"/>
</dbReference>
<dbReference type="InterPro" id="IPR039065">
    <property type="entry name" value="AcoX-like"/>
</dbReference>
<sequence length="387" mass="40287">MSTANLLTATRAPWTGKTLGLVVNPFAGMGGGVGLKGTDGSDILEEARRRGAQPLSGERAVRALTRFAKSATSFRLLTGSDDMGENAARAAGLEPIVVHRSTLGASGPADTRAAAAAMALWPVDLLIFAGGDGTARDILDAVDDRVPMLGIPAGVKMYSAVFGTTPENAGNLVSLFLEGSPAARVREAEVMDLDEAAMREDRLSAHLYGYARSPYERFLAQNAKAGSGFGEDAALDAVCRRVAAGMRPGCLYIVGPGTTMRRVMVALGLPATLLGVDAVLDGRLAGADLNERALLGLMEGHEARIVVGVLGGHGSLFGRGNQQISAEVIRRTGRDRITVISSIEKLIALGGAPLHVDTGNEEINALLSGYIRVETGPGRSTPFLVTT</sequence>
<evidence type="ECO:0000313" key="1">
    <source>
        <dbReference type="EMBL" id="MRX78839.1"/>
    </source>
</evidence>
<dbReference type="Pfam" id="PF20143">
    <property type="entry name" value="NAD_kinase_C"/>
    <property type="match status" value="1"/>
</dbReference>
<name>A0A7K0G6L4_9SPHI</name>
<dbReference type="RefSeq" id="WP_154283236.1">
    <property type="nucleotide sequence ID" value="NZ_JBHUJQ010000001.1"/>
</dbReference>
<dbReference type="InterPro" id="IPR017438">
    <property type="entry name" value="ATP-NAD_kinase_N"/>
</dbReference>
<protein>
    <submittedName>
        <fullName evidence="1">NAD+ kinase</fullName>
    </submittedName>
</protein>
<dbReference type="PANTHER" id="PTHR40697:SF2">
    <property type="entry name" value="ATP-NAD KINASE-RELATED"/>
    <property type="match status" value="1"/>
</dbReference>